<evidence type="ECO:0000259" key="1">
    <source>
        <dbReference type="PROSITE" id="PS50943"/>
    </source>
</evidence>
<organism evidence="5">
    <name type="scientific">Castellaniella ginsengisoli</name>
    <dbReference type="NCBI Taxonomy" id="546114"/>
    <lineage>
        <taxon>Bacteria</taxon>
        <taxon>Pseudomonadati</taxon>
        <taxon>Pseudomonadota</taxon>
        <taxon>Betaproteobacteria</taxon>
        <taxon>Burkholderiales</taxon>
        <taxon>Alcaligenaceae</taxon>
        <taxon>Castellaniella</taxon>
    </lineage>
</organism>
<evidence type="ECO:0000313" key="8">
    <source>
        <dbReference type="EMBL" id="XDJ72003.1"/>
    </source>
</evidence>
<dbReference type="EMBL" id="CP158266">
    <property type="protein sequence ID" value="XDJ82097.1"/>
    <property type="molecule type" value="Genomic_DNA"/>
</dbReference>
<dbReference type="EMBL" id="CP158269">
    <property type="protein sequence ID" value="XDJ87603.1"/>
    <property type="molecule type" value="Genomic_DNA"/>
</dbReference>
<dbReference type="EMBL" id="CP158263">
    <property type="protein sequence ID" value="XDJ72003.1"/>
    <property type="molecule type" value="Genomic_DNA"/>
</dbReference>
<evidence type="ECO:0000313" key="15">
    <source>
        <dbReference type="EMBL" id="XDJ92211.1"/>
    </source>
</evidence>
<dbReference type="EMBL" id="CP158265">
    <property type="protein sequence ID" value="XDJ77269.1"/>
    <property type="molecule type" value="Genomic_DNA"/>
</dbReference>
<accession>A0AB39E0V9</accession>
<dbReference type="SMART" id="SM00530">
    <property type="entry name" value="HTH_XRE"/>
    <property type="match status" value="1"/>
</dbReference>
<protein>
    <submittedName>
        <fullName evidence="5">Helix-turn-helix domain-containing protein</fullName>
    </submittedName>
</protein>
<evidence type="ECO:0000313" key="13">
    <source>
        <dbReference type="EMBL" id="XDJ87603.1"/>
    </source>
</evidence>
<evidence type="ECO:0000313" key="7">
    <source>
        <dbReference type="EMBL" id="XDJ66151.1"/>
    </source>
</evidence>
<dbReference type="EMBL" id="CP158271">
    <property type="protein sequence ID" value="XDJ92211.1"/>
    <property type="molecule type" value="Genomic_DNA"/>
</dbReference>
<dbReference type="InterPro" id="IPR010982">
    <property type="entry name" value="Lambda_DNA-bd_dom_sf"/>
</dbReference>
<evidence type="ECO:0000313" key="16">
    <source>
        <dbReference type="EMBL" id="XDJ95918.1"/>
    </source>
</evidence>
<evidence type="ECO:0000313" key="6">
    <source>
        <dbReference type="EMBL" id="XDJ63021.1"/>
    </source>
</evidence>
<evidence type="ECO:0000313" key="10">
    <source>
        <dbReference type="EMBL" id="XDJ77269.1"/>
    </source>
</evidence>
<dbReference type="AlphaFoldDB" id="A0AB39E0V9"/>
<evidence type="ECO:0000313" key="17">
    <source>
        <dbReference type="EMBL" id="XDJ98566.1"/>
    </source>
</evidence>
<sequence>MDALLLLSRLGDQIRQQRKHRGLSQAALAQRAGLTRQKLIEIEQGADSVGAGYYARAIAALGSELHVVPARMPTLEELKDIFP</sequence>
<proteinExistence type="predicted"/>
<dbReference type="CDD" id="cd00093">
    <property type="entry name" value="HTH_XRE"/>
    <property type="match status" value="1"/>
</dbReference>
<dbReference type="GeneID" id="93067118"/>
<dbReference type="EMBL" id="CP158270">
    <property type="protein sequence ID" value="XDJ91547.1"/>
    <property type="molecule type" value="Genomic_DNA"/>
</dbReference>
<evidence type="ECO:0000313" key="12">
    <source>
        <dbReference type="EMBL" id="XDJ86326.1"/>
    </source>
</evidence>
<reference evidence="5" key="1">
    <citation type="submission" date="2024-05" db="EMBL/GenBank/DDBJ databases">
        <authorList>
            <person name="Luo Y.-C."/>
            <person name="Nicholds J."/>
            <person name="Mortimer T."/>
            <person name="Maboni G."/>
        </authorList>
    </citation>
    <scope>NUCLEOTIDE SEQUENCE</scope>
    <source>
        <strain evidence="16">124370</strain>
        <strain evidence="17">124566</strain>
        <strain evidence="15">124953</strain>
        <strain evidence="14">130308</strain>
        <strain evidence="13">130416</strain>
        <strain evidence="12">140124</strain>
        <strain evidence="11">143751</strain>
        <strain evidence="10">143769</strain>
        <strain evidence="9">143811</strain>
        <strain evidence="8">143936</strain>
        <strain evidence="7">145849</strain>
        <strain evidence="6">145850</strain>
        <strain evidence="5">145852</strain>
        <strain evidence="4">148131</strain>
        <strain evidence="3">150221</strain>
        <strain evidence="2">153271</strain>
    </source>
</reference>
<dbReference type="EMBL" id="CP158259">
    <property type="protein sequence ID" value="XDJ59811.1"/>
    <property type="molecule type" value="Genomic_DNA"/>
</dbReference>
<evidence type="ECO:0000313" key="9">
    <source>
        <dbReference type="EMBL" id="XDJ74270.1"/>
    </source>
</evidence>
<gene>
    <name evidence="4" type="ORF">ABRY90_05960</name>
    <name evidence="7" type="ORF">ABRY91_12140</name>
    <name evidence="5" type="ORF">ABRY92_07215</name>
    <name evidence="15" type="ORF">ABRY95_07180</name>
    <name evidence="11" type="ORF">ABRY96_10420</name>
    <name evidence="9" type="ORF">ABRY97_11735</name>
    <name evidence="13" type="ORF">ABRY98_11760</name>
    <name evidence="3" type="ORF">ABRZ00_06250</name>
    <name evidence="2" type="ORF">ABRZ02_10135</name>
    <name evidence="6" type="ORF">ABRZ03_09775</name>
    <name evidence="16" type="ORF">ABRZ05_12650</name>
    <name evidence="8" type="ORF">ABRZ06_00355</name>
    <name evidence="12" type="ORF">ABRZ08_05755</name>
    <name evidence="10" type="ORF">ABRZ10_00120</name>
    <name evidence="17" type="ORF">ABRZ11_12305</name>
    <name evidence="14" type="ORF">ABRZ12_04415</name>
</gene>
<dbReference type="EMBL" id="CP158257">
    <property type="protein sequence ID" value="XDJ56770.1"/>
    <property type="molecule type" value="Genomic_DNA"/>
</dbReference>
<evidence type="ECO:0000313" key="4">
    <source>
        <dbReference type="EMBL" id="XDJ59452.1"/>
    </source>
</evidence>
<dbReference type="PROSITE" id="PS50943">
    <property type="entry name" value="HTH_CROC1"/>
    <property type="match status" value="1"/>
</dbReference>
<dbReference type="SUPFAM" id="SSF47413">
    <property type="entry name" value="lambda repressor-like DNA-binding domains"/>
    <property type="match status" value="1"/>
</dbReference>
<evidence type="ECO:0000313" key="2">
    <source>
        <dbReference type="EMBL" id="XDJ44012.1"/>
    </source>
</evidence>
<feature type="domain" description="HTH cro/C1-type" evidence="1">
    <location>
        <begin position="14"/>
        <end position="68"/>
    </location>
</feature>
<dbReference type="EMBL" id="CP158272">
    <property type="protein sequence ID" value="XDJ98566.1"/>
    <property type="molecule type" value="Genomic_DNA"/>
</dbReference>
<name>A0AB39E0V9_9BURK</name>
<evidence type="ECO:0000313" key="14">
    <source>
        <dbReference type="EMBL" id="XDJ91547.1"/>
    </source>
</evidence>
<dbReference type="EMBL" id="CP158258">
    <property type="protein sequence ID" value="XDJ59452.1"/>
    <property type="molecule type" value="Genomic_DNA"/>
</dbReference>
<dbReference type="RefSeq" id="WP_368642604.1">
    <property type="nucleotide sequence ID" value="NZ_CP158253.1"/>
</dbReference>
<dbReference type="EMBL" id="CP158268">
    <property type="protein sequence ID" value="XDJ86326.1"/>
    <property type="molecule type" value="Genomic_DNA"/>
</dbReference>
<dbReference type="EMBL" id="CP158273">
    <property type="protein sequence ID" value="XDJ95918.1"/>
    <property type="molecule type" value="Genomic_DNA"/>
</dbReference>
<evidence type="ECO:0000313" key="11">
    <source>
        <dbReference type="EMBL" id="XDJ82097.1"/>
    </source>
</evidence>
<dbReference type="GO" id="GO:0003677">
    <property type="term" value="F:DNA binding"/>
    <property type="evidence" value="ECO:0007669"/>
    <property type="project" value="InterPro"/>
</dbReference>
<evidence type="ECO:0000313" key="3">
    <source>
        <dbReference type="EMBL" id="XDJ56770.1"/>
    </source>
</evidence>
<dbReference type="EMBL" id="CP158253">
    <property type="protein sequence ID" value="XDJ44012.1"/>
    <property type="molecule type" value="Genomic_DNA"/>
</dbReference>
<dbReference type="EMBL" id="CP158264">
    <property type="protein sequence ID" value="XDJ74270.1"/>
    <property type="molecule type" value="Genomic_DNA"/>
</dbReference>
<evidence type="ECO:0000313" key="5">
    <source>
        <dbReference type="EMBL" id="XDJ59811.1"/>
    </source>
</evidence>
<dbReference type="EMBL" id="CP158261">
    <property type="protein sequence ID" value="XDJ66151.1"/>
    <property type="molecule type" value="Genomic_DNA"/>
</dbReference>
<dbReference type="EMBL" id="CP158260">
    <property type="protein sequence ID" value="XDJ63021.1"/>
    <property type="molecule type" value="Genomic_DNA"/>
</dbReference>
<dbReference type="Gene3D" id="1.10.260.40">
    <property type="entry name" value="lambda repressor-like DNA-binding domains"/>
    <property type="match status" value="1"/>
</dbReference>
<dbReference type="KEGG" id="cgin:ABRZ00_06250"/>
<dbReference type="InterPro" id="IPR001387">
    <property type="entry name" value="Cro/C1-type_HTH"/>
</dbReference>
<dbReference type="Pfam" id="PF13560">
    <property type="entry name" value="HTH_31"/>
    <property type="match status" value="1"/>
</dbReference>